<keyword evidence="2" id="KW-1185">Reference proteome</keyword>
<gene>
    <name evidence="1" type="ORF">BW247_04345</name>
</gene>
<evidence type="ECO:0000313" key="1">
    <source>
        <dbReference type="EMBL" id="APZ42413.1"/>
    </source>
</evidence>
<dbReference type="NCBIfam" id="NF010318">
    <property type="entry name" value="PRK13755.1"/>
    <property type="match status" value="1"/>
</dbReference>
<dbReference type="RefSeq" id="WP_076836004.1">
    <property type="nucleotide sequence ID" value="NZ_CP019434.1"/>
</dbReference>
<evidence type="ECO:0000313" key="2">
    <source>
        <dbReference type="Proteomes" id="UP000243807"/>
    </source>
</evidence>
<proteinExistence type="predicted"/>
<dbReference type="PROSITE" id="PS51257">
    <property type="entry name" value="PROKAR_LIPOPROTEIN"/>
    <property type="match status" value="1"/>
</dbReference>
<dbReference type="NCBIfam" id="NF033784">
    <property type="entry name" value="transport_merC"/>
    <property type="match status" value="1"/>
</dbReference>
<dbReference type="GO" id="GO:0016020">
    <property type="term" value="C:membrane"/>
    <property type="evidence" value="ECO:0007669"/>
    <property type="project" value="InterPro"/>
</dbReference>
<dbReference type="Pfam" id="PF03203">
    <property type="entry name" value="MerC"/>
    <property type="match status" value="1"/>
</dbReference>
<dbReference type="GO" id="GO:0015097">
    <property type="term" value="F:mercury ion transmembrane transporter activity"/>
    <property type="evidence" value="ECO:0007669"/>
    <property type="project" value="InterPro"/>
</dbReference>
<accession>A0A1P8UEY7</accession>
<name>A0A1P8UEY7_9GAMM</name>
<dbReference type="AlphaFoldDB" id="A0A1P8UEY7"/>
<dbReference type="KEGG" id="afy:BW247_04345"/>
<dbReference type="Proteomes" id="UP000243807">
    <property type="component" value="Chromosome"/>
</dbReference>
<sequence>MSVITRIVDKTGVIGAIVGSFSCAMCFPAAASLGAAIGLGFLSQWEGLFVHWLIPIFAGVALLATLAGWFSHRQWRRTLLGSIGPVLALVGVLGLTHGFLGVGLARGIFYTGLIVMFLASVWDMINPANRRCATDGSETPTQHG</sequence>
<protein>
    <submittedName>
        <fullName evidence="1">Mercuric resistance protein MerC</fullName>
    </submittedName>
</protein>
<dbReference type="EMBL" id="CP019434">
    <property type="protein sequence ID" value="APZ42413.1"/>
    <property type="molecule type" value="Genomic_DNA"/>
</dbReference>
<organism evidence="1 2">
    <name type="scientific">Acidihalobacter ferrooxydans</name>
    <dbReference type="NCBI Taxonomy" id="1765967"/>
    <lineage>
        <taxon>Bacteria</taxon>
        <taxon>Pseudomonadati</taxon>
        <taxon>Pseudomonadota</taxon>
        <taxon>Gammaproteobacteria</taxon>
        <taxon>Chromatiales</taxon>
        <taxon>Ectothiorhodospiraceae</taxon>
        <taxon>Acidihalobacter</taxon>
    </lineage>
</organism>
<dbReference type="InterPro" id="IPR004891">
    <property type="entry name" value="Mercury-R_MerC"/>
</dbReference>
<dbReference type="STRING" id="1765967.BW247_04345"/>
<dbReference type="OrthoDB" id="4764601at2"/>
<reference evidence="1 2" key="1">
    <citation type="submission" date="2017-01" db="EMBL/GenBank/DDBJ databases">
        <title>Draft sequence of Acidihalobacter ferrooxidans strain DSM 14175 (strain V8).</title>
        <authorList>
            <person name="Khaleque H.N."/>
            <person name="Ramsay J.P."/>
            <person name="Murphy R.J.T."/>
            <person name="Kaksonen A.H."/>
            <person name="Boxall N.J."/>
            <person name="Watkin E.L.J."/>
        </authorList>
    </citation>
    <scope>NUCLEOTIDE SEQUENCE [LARGE SCALE GENOMIC DNA]</scope>
    <source>
        <strain evidence="1 2">V8</strain>
    </source>
</reference>